<evidence type="ECO:0000256" key="8">
    <source>
        <dbReference type="PROSITE-ProRule" id="PRU00277"/>
    </source>
</evidence>
<gene>
    <name evidence="11" type="ORF">O0S09_07105</name>
</gene>
<keyword evidence="7 8" id="KW-0413">Isomerase</keyword>
<evidence type="ECO:0000256" key="6">
    <source>
        <dbReference type="ARBA" id="ARBA00023186"/>
    </source>
</evidence>
<proteinExistence type="inferred from homology"/>
<dbReference type="Proteomes" id="UP001141336">
    <property type="component" value="Unassembled WGS sequence"/>
</dbReference>
<evidence type="ECO:0000256" key="9">
    <source>
        <dbReference type="RuleBase" id="RU003915"/>
    </source>
</evidence>
<dbReference type="Gene3D" id="3.10.50.40">
    <property type="match status" value="1"/>
</dbReference>
<evidence type="ECO:0000313" key="11">
    <source>
        <dbReference type="EMBL" id="MCZ0863014.1"/>
    </source>
</evidence>
<evidence type="ECO:0000256" key="7">
    <source>
        <dbReference type="ARBA" id="ARBA00023235"/>
    </source>
</evidence>
<evidence type="ECO:0000313" key="12">
    <source>
        <dbReference type="Proteomes" id="UP001141336"/>
    </source>
</evidence>
<evidence type="ECO:0000256" key="4">
    <source>
        <dbReference type="ARBA" id="ARBA00022490"/>
    </source>
</evidence>
<comment type="similarity">
    <text evidence="3 9">Belongs to the FKBP-type PPIase family.</text>
</comment>
<dbReference type="Gene3D" id="2.40.10.330">
    <property type="match status" value="1"/>
</dbReference>
<dbReference type="EC" id="5.2.1.8" evidence="9"/>
<comment type="caution">
    <text evidence="11">The sequence shown here is derived from an EMBL/GenBank/DDBJ whole genome shotgun (WGS) entry which is preliminary data.</text>
</comment>
<reference evidence="11" key="1">
    <citation type="submission" date="2022-12" db="EMBL/GenBank/DDBJ databases">
        <title>Isolation and characterisation of novel Methanocorpusculum spp. from native Australian herbivores indicates the genus is ancestrally host-associated.</title>
        <authorList>
            <person name="Volmer J.G."/>
            <person name="Soo R.M."/>
            <person name="Evans P.N."/>
            <person name="Hoedt E.C."/>
            <person name="Astorga Alsina A.L."/>
            <person name="Woodcroft B.J."/>
            <person name="Tyson G.W."/>
            <person name="Hugenholtz P."/>
            <person name="Morrison M."/>
        </authorList>
    </citation>
    <scope>NUCLEOTIDE SEQUENCE</scope>
    <source>
        <strain evidence="11">CW153</strain>
    </source>
</reference>
<sequence>MTGVTAESTLLLHFTSRRPDGEIFENTRSGTPVQITLGKKQINPAFEEALIGKSEGETVTVTLPPEKAYGKYHKKLVVTIKRHKLSLEHDPAPGEIIRIEVLKKPCLVTVVSTTDKSITVDANHPLAGETITYEITIEKILSP</sequence>
<organism evidence="11 12">
    <name type="scientific">Methanocorpusculum vombati</name>
    <dbReference type="NCBI Taxonomy" id="3002864"/>
    <lineage>
        <taxon>Archaea</taxon>
        <taxon>Methanobacteriati</taxon>
        <taxon>Methanobacteriota</taxon>
        <taxon>Stenosarchaea group</taxon>
        <taxon>Methanomicrobia</taxon>
        <taxon>Methanomicrobiales</taxon>
        <taxon>Methanocorpusculaceae</taxon>
        <taxon>Methanocorpusculum</taxon>
    </lineage>
</organism>
<dbReference type="EMBL" id="JAPTGC010000008">
    <property type="protein sequence ID" value="MCZ0863014.1"/>
    <property type="molecule type" value="Genomic_DNA"/>
</dbReference>
<keyword evidence="4" id="KW-0963">Cytoplasm</keyword>
<dbReference type="PANTHER" id="PTHR47861">
    <property type="entry name" value="FKBP-TYPE PEPTIDYL-PROLYL CIS-TRANS ISOMERASE SLYD"/>
    <property type="match status" value="1"/>
</dbReference>
<dbReference type="RefSeq" id="WP_268923274.1">
    <property type="nucleotide sequence ID" value="NZ_JAPTGC010000008.1"/>
</dbReference>
<evidence type="ECO:0000256" key="5">
    <source>
        <dbReference type="ARBA" id="ARBA00023110"/>
    </source>
</evidence>
<dbReference type="InterPro" id="IPR001179">
    <property type="entry name" value="PPIase_FKBP_dom"/>
</dbReference>
<feature type="domain" description="PPIase FKBP-type" evidence="10">
    <location>
        <begin position="7"/>
        <end position="70"/>
    </location>
</feature>
<dbReference type="InterPro" id="IPR048261">
    <property type="entry name" value="SlpA/SlyD-like_ins_sf"/>
</dbReference>
<accession>A0ABT4INV6</accession>
<dbReference type="PROSITE" id="PS50059">
    <property type="entry name" value="FKBP_PPIASE"/>
    <property type="match status" value="1"/>
</dbReference>
<dbReference type="SUPFAM" id="SSF54534">
    <property type="entry name" value="FKBP-like"/>
    <property type="match status" value="1"/>
</dbReference>
<keyword evidence="5 8" id="KW-0697">Rotamase</keyword>
<evidence type="ECO:0000259" key="10">
    <source>
        <dbReference type="PROSITE" id="PS50059"/>
    </source>
</evidence>
<comment type="subcellular location">
    <subcellularLocation>
        <location evidence="2">Cytoplasm</location>
    </subcellularLocation>
</comment>
<evidence type="ECO:0000256" key="2">
    <source>
        <dbReference type="ARBA" id="ARBA00004496"/>
    </source>
</evidence>
<keyword evidence="12" id="KW-1185">Reference proteome</keyword>
<evidence type="ECO:0000256" key="1">
    <source>
        <dbReference type="ARBA" id="ARBA00000971"/>
    </source>
</evidence>
<name>A0ABT4INV6_9EURY</name>
<dbReference type="PANTHER" id="PTHR47861:SF3">
    <property type="entry name" value="FKBP-TYPE PEPTIDYL-PROLYL CIS-TRANS ISOMERASE SLYD"/>
    <property type="match status" value="1"/>
</dbReference>
<dbReference type="GO" id="GO:0003755">
    <property type="term" value="F:peptidyl-prolyl cis-trans isomerase activity"/>
    <property type="evidence" value="ECO:0007669"/>
    <property type="project" value="UniProtKB-EC"/>
</dbReference>
<dbReference type="Pfam" id="PF00254">
    <property type="entry name" value="FKBP_C"/>
    <property type="match status" value="1"/>
</dbReference>
<protein>
    <recommendedName>
        <fullName evidence="9">Peptidyl-prolyl cis-trans isomerase</fullName>
        <ecNumber evidence="9">5.2.1.8</ecNumber>
    </recommendedName>
</protein>
<comment type="catalytic activity">
    <reaction evidence="1 8 9">
        <text>[protein]-peptidylproline (omega=180) = [protein]-peptidylproline (omega=0)</text>
        <dbReference type="Rhea" id="RHEA:16237"/>
        <dbReference type="Rhea" id="RHEA-COMP:10747"/>
        <dbReference type="Rhea" id="RHEA-COMP:10748"/>
        <dbReference type="ChEBI" id="CHEBI:83833"/>
        <dbReference type="ChEBI" id="CHEBI:83834"/>
        <dbReference type="EC" id="5.2.1.8"/>
    </reaction>
</comment>
<evidence type="ECO:0000256" key="3">
    <source>
        <dbReference type="ARBA" id="ARBA00006577"/>
    </source>
</evidence>
<dbReference type="InterPro" id="IPR046357">
    <property type="entry name" value="PPIase_dom_sf"/>
</dbReference>
<keyword evidence="6" id="KW-0143">Chaperone</keyword>